<comment type="caution">
    <text evidence="2">The sequence shown here is derived from an EMBL/GenBank/DDBJ whole genome shotgun (WGS) entry which is preliminary data.</text>
</comment>
<dbReference type="InterPro" id="IPR008621">
    <property type="entry name" value="Cbb3-typ_cyt_oxidase_comp"/>
</dbReference>
<accession>A0A5C8KP86</accession>
<dbReference type="AlphaFoldDB" id="A0A5C8KP86"/>
<keyword evidence="1" id="KW-1133">Transmembrane helix</keyword>
<keyword evidence="1" id="KW-0472">Membrane</keyword>
<feature type="transmembrane region" description="Helical" evidence="1">
    <location>
        <begin position="6"/>
        <end position="26"/>
    </location>
</feature>
<reference evidence="2 3" key="1">
    <citation type="submission" date="2019-08" db="EMBL/GenBank/DDBJ databases">
        <authorList>
            <person name="Karlyshev A.V."/>
        </authorList>
    </citation>
    <scope>NUCLEOTIDE SEQUENCE [LARGE SCALE GENOMIC DNA]</scope>
    <source>
        <strain evidence="2 3">Alg18-2.2</strain>
    </source>
</reference>
<dbReference type="Proteomes" id="UP000321248">
    <property type="component" value="Unassembled WGS sequence"/>
</dbReference>
<evidence type="ECO:0000313" key="2">
    <source>
        <dbReference type="EMBL" id="TXK62572.1"/>
    </source>
</evidence>
<proteinExistence type="predicted"/>
<evidence type="ECO:0000313" key="3">
    <source>
        <dbReference type="Proteomes" id="UP000321248"/>
    </source>
</evidence>
<name>A0A5C8KP86_9GAMM</name>
<dbReference type="RefSeq" id="WP_147891495.1">
    <property type="nucleotide sequence ID" value="NZ_VRTS01000004.1"/>
</dbReference>
<sequence>MDVGIINGIITAVLLVAFIGGSIWAFSAKRKKDFDAASRLPLEDDNPDKD</sequence>
<dbReference type="OrthoDB" id="6402501at2"/>
<evidence type="ECO:0000256" key="1">
    <source>
        <dbReference type="SAM" id="Phobius"/>
    </source>
</evidence>
<protein>
    <submittedName>
        <fullName evidence="2">Cbb3-type cytochrome c oxidase subunit 3</fullName>
    </submittedName>
</protein>
<organism evidence="2 3">
    <name type="scientific">Alkalisalibacterium limincola</name>
    <dbReference type="NCBI Taxonomy" id="2699169"/>
    <lineage>
        <taxon>Bacteria</taxon>
        <taxon>Pseudomonadati</taxon>
        <taxon>Pseudomonadota</taxon>
        <taxon>Gammaproteobacteria</taxon>
        <taxon>Lysobacterales</taxon>
        <taxon>Lysobacteraceae</taxon>
        <taxon>Alkalisalibacterium</taxon>
    </lineage>
</organism>
<dbReference type="Pfam" id="PF05545">
    <property type="entry name" value="FixQ"/>
    <property type="match status" value="1"/>
</dbReference>
<keyword evidence="3" id="KW-1185">Reference proteome</keyword>
<keyword evidence="1" id="KW-0812">Transmembrane</keyword>
<dbReference type="EMBL" id="VRTS01000004">
    <property type="protein sequence ID" value="TXK62572.1"/>
    <property type="molecule type" value="Genomic_DNA"/>
</dbReference>
<gene>
    <name evidence="2" type="ORF">FU658_07410</name>
</gene>
<dbReference type="CDD" id="cd01324">
    <property type="entry name" value="cbb3_Oxidase_CcoQ"/>
    <property type="match status" value="1"/>
</dbReference>